<evidence type="ECO:0000313" key="4">
    <source>
        <dbReference type="EMBL" id="AGB36683.1"/>
    </source>
</evidence>
<keyword evidence="5" id="KW-1185">Reference proteome</keyword>
<reference evidence="4 5" key="1">
    <citation type="submission" date="2012-11" db="EMBL/GenBank/DDBJ databases">
        <title>FINISHED of Natronococcus occultus SP4, DSM 3396.</title>
        <authorList>
            <consortium name="DOE Joint Genome Institute"/>
            <person name="Eisen J."/>
            <person name="Huntemann M."/>
            <person name="Wei C.-L."/>
            <person name="Han J."/>
            <person name="Detter J.C."/>
            <person name="Han C."/>
            <person name="Tapia R."/>
            <person name="Chen A."/>
            <person name="Kyrpides N."/>
            <person name="Mavromatis K."/>
            <person name="Markowitz V."/>
            <person name="Szeto E."/>
            <person name="Ivanova N."/>
            <person name="Mikhailova N."/>
            <person name="Ovchinnikova G."/>
            <person name="Pagani I."/>
            <person name="Pati A."/>
            <person name="Goodwin L."/>
            <person name="Nordberg H.P."/>
            <person name="Cantor M.N."/>
            <person name="Hua S.X."/>
            <person name="Woyke T."/>
            <person name="Eisen J."/>
            <person name="Klenk H.-P."/>
            <person name="Klenk H.-P."/>
        </authorList>
    </citation>
    <scope>NUCLEOTIDE SEQUENCE [LARGE SCALE GENOMIC DNA]</scope>
    <source>
        <strain evidence="4 5">SP4</strain>
    </source>
</reference>
<keyword evidence="2" id="KW-1133">Transmembrane helix</keyword>
<feature type="transmembrane region" description="Helical" evidence="2">
    <location>
        <begin position="74"/>
        <end position="97"/>
    </location>
</feature>
<dbReference type="RefSeq" id="WP_015320137.1">
    <property type="nucleotide sequence ID" value="NC_019974.1"/>
</dbReference>
<feature type="region of interest" description="Disordered" evidence="1">
    <location>
        <begin position="128"/>
        <end position="170"/>
    </location>
</feature>
<dbReference type="eggNOG" id="arCOG06289">
    <property type="taxonomic scope" value="Archaea"/>
</dbReference>
<dbReference type="HOGENOM" id="CLU_092289_0_0_2"/>
<keyword evidence="2" id="KW-0472">Membrane</keyword>
<feature type="compositionally biased region" description="Acidic residues" evidence="1">
    <location>
        <begin position="9"/>
        <end position="24"/>
    </location>
</feature>
<dbReference type="STRING" id="694430.Natoc_0828"/>
<dbReference type="GeneID" id="14401780"/>
<accession>L0JXU7</accession>
<gene>
    <name evidence="4" type="ORF">Natoc_0828</name>
</gene>
<sequence>MVFDRSEHEPEEWDPEEELDDPDSDSLTIPKVSTEDAGSGLGSDLRSEFGSEIETDADGVPAETDVPSELLQTFWAVVLVVNAAVLALSLGILFLLFEGPSTNSVGLIVGGIILFGFAGYRYRSYRASESDDGASTGAEANDDDTVQSSPGETPSEPASEHRSSDDPDRS</sequence>
<evidence type="ECO:0000256" key="1">
    <source>
        <dbReference type="SAM" id="MobiDB-lite"/>
    </source>
</evidence>
<dbReference type="EMBL" id="CP003929">
    <property type="protein sequence ID" value="AGB36683.1"/>
    <property type="molecule type" value="Genomic_DNA"/>
</dbReference>
<feature type="region of interest" description="Disordered" evidence="1">
    <location>
        <begin position="1"/>
        <end position="46"/>
    </location>
</feature>
<dbReference type="AlphaFoldDB" id="L0JXU7"/>
<keyword evidence="2" id="KW-0812">Transmembrane</keyword>
<proteinExistence type="predicted"/>
<feature type="transmembrane region" description="Helical" evidence="2">
    <location>
        <begin position="103"/>
        <end position="120"/>
    </location>
</feature>
<evidence type="ECO:0000313" key="5">
    <source>
        <dbReference type="Proteomes" id="UP000010878"/>
    </source>
</evidence>
<dbReference type="KEGG" id="nou:Natoc_0828"/>
<evidence type="ECO:0000259" key="3">
    <source>
        <dbReference type="Pfam" id="PF24008"/>
    </source>
</evidence>
<feature type="domain" description="DUF7322" evidence="3">
    <location>
        <begin position="64"/>
        <end position="124"/>
    </location>
</feature>
<organism evidence="4 5">
    <name type="scientific">Natronococcus occultus SP4</name>
    <dbReference type="NCBI Taxonomy" id="694430"/>
    <lineage>
        <taxon>Archaea</taxon>
        <taxon>Methanobacteriati</taxon>
        <taxon>Methanobacteriota</taxon>
        <taxon>Stenosarchaea group</taxon>
        <taxon>Halobacteria</taxon>
        <taxon>Halobacteriales</taxon>
        <taxon>Natrialbaceae</taxon>
        <taxon>Natronococcus</taxon>
    </lineage>
</organism>
<name>L0JXU7_9EURY</name>
<dbReference type="OrthoDB" id="330633at2157"/>
<evidence type="ECO:0000256" key="2">
    <source>
        <dbReference type="SAM" id="Phobius"/>
    </source>
</evidence>
<feature type="compositionally biased region" description="Basic and acidic residues" evidence="1">
    <location>
        <begin position="158"/>
        <end position="170"/>
    </location>
</feature>
<dbReference type="InterPro" id="IPR055746">
    <property type="entry name" value="DUF7322"/>
</dbReference>
<dbReference type="Pfam" id="PF24008">
    <property type="entry name" value="DUF7322"/>
    <property type="match status" value="1"/>
</dbReference>
<dbReference type="Proteomes" id="UP000010878">
    <property type="component" value="Chromosome"/>
</dbReference>
<protein>
    <recommendedName>
        <fullName evidence="3">DUF7322 domain-containing protein</fullName>
    </recommendedName>
</protein>